<keyword evidence="6" id="KW-0653">Protein transport</keyword>
<evidence type="ECO:0000256" key="4">
    <source>
        <dbReference type="ARBA" id="ARBA00022692"/>
    </source>
</evidence>
<dbReference type="NCBIfam" id="TIGR00727">
    <property type="entry name" value="ISP4_OPT"/>
    <property type="match status" value="2"/>
</dbReference>
<dbReference type="NCBIfam" id="TIGR00728">
    <property type="entry name" value="OPT_sfam"/>
    <property type="match status" value="2"/>
</dbReference>
<keyword evidence="7 10" id="KW-1133">Transmembrane helix</keyword>
<dbReference type="InterPro" id="IPR004813">
    <property type="entry name" value="OPT"/>
</dbReference>
<accession>A0A834ZQC6</accession>
<feature type="transmembrane region" description="Helical" evidence="10">
    <location>
        <begin position="867"/>
        <end position="887"/>
    </location>
</feature>
<feature type="transmembrane region" description="Helical" evidence="10">
    <location>
        <begin position="1265"/>
        <end position="1287"/>
    </location>
</feature>
<evidence type="ECO:0000256" key="5">
    <source>
        <dbReference type="ARBA" id="ARBA00022856"/>
    </source>
</evidence>
<feature type="transmembrane region" description="Helical" evidence="10">
    <location>
        <begin position="433"/>
        <end position="454"/>
    </location>
</feature>
<dbReference type="GO" id="GO:0035673">
    <property type="term" value="F:oligopeptide transmembrane transporter activity"/>
    <property type="evidence" value="ECO:0007669"/>
    <property type="project" value="InterPro"/>
</dbReference>
<evidence type="ECO:0000256" key="7">
    <source>
        <dbReference type="ARBA" id="ARBA00022989"/>
    </source>
</evidence>
<dbReference type="Proteomes" id="UP000655225">
    <property type="component" value="Unassembled WGS sequence"/>
</dbReference>
<evidence type="ECO:0000256" key="3">
    <source>
        <dbReference type="ARBA" id="ARBA00022448"/>
    </source>
</evidence>
<dbReference type="PANTHER" id="PTHR22601">
    <property type="entry name" value="ISP4 LIKE PROTEIN"/>
    <property type="match status" value="1"/>
</dbReference>
<dbReference type="OrthoDB" id="9986677at2759"/>
<feature type="transmembrane region" description="Helical" evidence="10">
    <location>
        <begin position="1347"/>
        <end position="1371"/>
    </location>
</feature>
<evidence type="ECO:0000313" key="12">
    <source>
        <dbReference type="Proteomes" id="UP000655225"/>
    </source>
</evidence>
<feature type="transmembrane region" description="Helical" evidence="10">
    <location>
        <begin position="666"/>
        <end position="683"/>
    </location>
</feature>
<feature type="transmembrane region" description="Helical" evidence="10">
    <location>
        <begin position="695"/>
        <end position="714"/>
    </location>
</feature>
<feature type="transmembrane region" description="Helical" evidence="10">
    <location>
        <begin position="231"/>
        <end position="250"/>
    </location>
</feature>
<dbReference type="EMBL" id="JABCRI010000002">
    <property type="protein sequence ID" value="KAF8410427.1"/>
    <property type="molecule type" value="Genomic_DNA"/>
</dbReference>
<evidence type="ECO:0000256" key="6">
    <source>
        <dbReference type="ARBA" id="ARBA00022927"/>
    </source>
</evidence>
<feature type="transmembrane region" description="Helical" evidence="10">
    <location>
        <begin position="1176"/>
        <end position="1202"/>
    </location>
</feature>
<evidence type="ECO:0000256" key="9">
    <source>
        <dbReference type="SAM" id="MobiDB-lite"/>
    </source>
</evidence>
<dbReference type="Pfam" id="PF03169">
    <property type="entry name" value="OPT"/>
    <property type="match status" value="2"/>
</dbReference>
<sequence length="1556" mass="174820">MEASHEIATPLMQKGDNGDNVSGSGKMSWAREEPSDDENSPIEQVALTVATSDDQTLPILTFRMWVLGTLACFLLSFLNQFFWYRKEPLSITSISAQIAVVPLGHLMASTITDRVFFRGTSWEFTLNPGPFNMKEHVLITIFANSGAGNVYAIHIVSAVKIFYKKNLSFFVSLLVVITTQVLGFGWAGMFRRYLVEPAAMWWPQNLVQVSLFRALHEKEEMPKGGLTRNQFFLVAFVCSFAYYVFPGYLFQMLTSFSWICWVFPTSILAQQLGSGLHGLGLGAIGLDWSSISSYLGSPLASPWFATTNIAMGFFLLMYVITPIAYWLSLYNAKTFPIFSDGLFMSTGQKYNISTIIDSNFHLDSKAYDREGPLYLSTFFAMTYGVSFACLTATVVHVFLFHGSEIWQLSKSALKDKKDVHTRLMSKYKQVPEWWFTCILFANIALTIFICEYYNDQLQLPWWGVFLACILAIFFTLPVGVITATTNQTPALNVITEYIIGYLYPERPIANMCFKVYGYISMKQGITFLQDFKLGHYMKIPPRAMFMAQVVGTLIAALVHLGTAWWLMDTIPNICDTSLLPAGSPWTCPTDHVFYDASVIWGLIGPRRIFGDLGYYSAINWFFLAGAIAPLLVWLAQKAFPGQHWIRLITMPVLLGATVNMPPATAVNYTSWIIIGFLSGFVAYRYHRAWWRRHNYVLSGALDAGLAFMGVLLYMCLGMEHVSIDWWGNHLDGCPLASCPTANGAVGDDIEVVQKTLTAARRPVGQRVQQILWPSQNWWLGLVNLNPLHSRSSLLLQVQTPEREMEASHEIVTPLIQKGDNDGSVSGSGKISWAREEPSDDENSPIEQVALTVSTSDDPTLPILTFRMWVLGTLACFLLSFLNQFFWYRKEPLSITSISAQIAVVPLGHLMASTITDRVFFRGTSWEFTLNPGPFNMKEHVLITIFANSGAGNVYAIHIVSAVKIFYRKNLSFFVSLLVVITTQVLGFGWAGMFRRYLVEPAAMWWPQNLVQVSLFRALHEKEKRPKGGLTRNQFFLVAFVCSFAYYVFPGYLFQMLTSLSWICWIFPTSILAQQLGSGLHGLGLGAIGLDWSSISSYLGSPLASPWFATANIAMGFFLVMYVITPIAYWLNLYKAKTFPIFSDGLFMSTGQKYNISSIIDSNFHLDSKAYKREGPLYLSTFFATYYGVGFACLTATVVHVFLFHGSEILQLSKSAFKEKKMDVHTRLMTKYKQVPEWWFTCILFANIALTIFTCEYYNDQLQLPWWGVLLACVLAFFFTLPIGVIAATTNQTPALNVITEYIIGYLYPGRPVANICFKVYGFISMKQGITFLQDFKLGHYMKIPPRAMFMAQVVGTLIAALVHLGTAWWLMDTIPNICDTSLLPAGSPWTCPTDHVFYDASVIWGLIGPRRIFGDLGYYSAINWFFLVGAIAPLLVWLAQKAFPGQHWIRLITMPVLLGATVNMPPATAVNYTSWIIIGFLSGFVAYRYHREWWQRHNYVLSGALDAGLAFMGVLLYMCLGMEHVSIDWWGNHLDGCPLASCPTANGAIGDGCPIL</sequence>
<feature type="transmembrane region" description="Helical" evidence="10">
    <location>
        <begin position="1416"/>
        <end position="1436"/>
    </location>
</feature>
<feature type="transmembrane region" description="Helical" evidence="10">
    <location>
        <begin position="1030"/>
        <end position="1048"/>
    </location>
</feature>
<gene>
    <name evidence="11" type="ORF">HHK36_002956</name>
</gene>
<feature type="region of interest" description="Disordered" evidence="9">
    <location>
        <begin position="817"/>
        <end position="844"/>
    </location>
</feature>
<evidence type="ECO:0000256" key="8">
    <source>
        <dbReference type="ARBA" id="ARBA00023136"/>
    </source>
</evidence>
<evidence type="ECO:0000313" key="11">
    <source>
        <dbReference type="EMBL" id="KAF8410427.1"/>
    </source>
</evidence>
<feature type="transmembrane region" description="Helical" evidence="10">
    <location>
        <begin position="373"/>
        <end position="400"/>
    </location>
</feature>
<feature type="transmembrane region" description="Helical" evidence="10">
    <location>
        <begin position="545"/>
        <end position="567"/>
    </location>
</feature>
<feature type="transmembrane region" description="Helical" evidence="10">
    <location>
        <begin position="64"/>
        <end position="82"/>
    </location>
</feature>
<evidence type="ECO:0000256" key="2">
    <source>
        <dbReference type="ARBA" id="ARBA00005484"/>
    </source>
</evidence>
<feature type="transmembrane region" description="Helical" evidence="10">
    <location>
        <begin position="1470"/>
        <end position="1487"/>
    </location>
</feature>
<feature type="transmembrane region" description="Helical" evidence="10">
    <location>
        <begin position="1237"/>
        <end position="1258"/>
    </location>
</feature>
<proteinExistence type="inferred from homology"/>
<feature type="transmembrane region" description="Helical" evidence="10">
    <location>
        <begin position="303"/>
        <end position="327"/>
    </location>
</feature>
<feature type="transmembrane region" description="Helical" evidence="10">
    <location>
        <begin position="970"/>
        <end position="990"/>
    </location>
</feature>
<feature type="transmembrane region" description="Helical" evidence="10">
    <location>
        <begin position="94"/>
        <end position="116"/>
    </location>
</feature>
<feature type="transmembrane region" description="Helical" evidence="10">
    <location>
        <begin position="612"/>
        <end position="632"/>
    </location>
</feature>
<feature type="region of interest" description="Disordered" evidence="9">
    <location>
        <begin position="1"/>
        <end position="40"/>
    </location>
</feature>
<keyword evidence="8 10" id="KW-0472">Membrane</keyword>
<dbReference type="OMA" id="QEQGHIN"/>
<feature type="transmembrane region" description="Helical" evidence="10">
    <location>
        <begin position="460"/>
        <end position="481"/>
    </location>
</feature>
<protein>
    <recommendedName>
        <fullName evidence="13">Oligopeptide transporter 7</fullName>
    </recommendedName>
</protein>
<feature type="transmembrane region" description="Helical" evidence="10">
    <location>
        <begin position="940"/>
        <end position="958"/>
    </location>
</feature>
<feature type="transmembrane region" description="Helical" evidence="10">
    <location>
        <begin position="899"/>
        <end position="920"/>
    </location>
</feature>
<keyword evidence="3" id="KW-0813">Transport</keyword>
<evidence type="ECO:0000256" key="10">
    <source>
        <dbReference type="SAM" id="Phobius"/>
    </source>
</evidence>
<dbReference type="GO" id="GO:0015031">
    <property type="term" value="P:protein transport"/>
    <property type="evidence" value="ECO:0007669"/>
    <property type="project" value="UniProtKB-KW"/>
</dbReference>
<feature type="transmembrane region" description="Helical" evidence="10">
    <location>
        <begin position="1106"/>
        <end position="1130"/>
    </location>
</feature>
<evidence type="ECO:0000256" key="1">
    <source>
        <dbReference type="ARBA" id="ARBA00004141"/>
    </source>
</evidence>
<name>A0A834ZQC6_TETSI</name>
<evidence type="ECO:0008006" key="13">
    <source>
        <dbReference type="Google" id="ProtNLM"/>
    </source>
</evidence>
<dbReference type="GO" id="GO:0016020">
    <property type="term" value="C:membrane"/>
    <property type="evidence" value="ECO:0007669"/>
    <property type="project" value="UniProtKB-SubCell"/>
</dbReference>
<keyword evidence="5" id="KW-0571">Peptide transport</keyword>
<comment type="similarity">
    <text evidence="2">Belongs to the oligopeptide OPT transporter (TC 2.A.67.1) family.</text>
</comment>
<comment type="subcellular location">
    <subcellularLocation>
        <location evidence="1">Membrane</location>
        <topology evidence="1">Multi-pass membrane protein</topology>
    </subcellularLocation>
</comment>
<feature type="transmembrane region" description="Helical" evidence="10">
    <location>
        <begin position="1054"/>
        <end position="1072"/>
    </location>
</feature>
<feature type="transmembrane region" description="Helical" evidence="10">
    <location>
        <begin position="169"/>
        <end position="190"/>
    </location>
</feature>
<reference evidence="11 12" key="1">
    <citation type="submission" date="2020-04" db="EMBL/GenBank/DDBJ databases">
        <title>Plant Genome Project.</title>
        <authorList>
            <person name="Zhang R.-G."/>
        </authorList>
    </citation>
    <scope>NUCLEOTIDE SEQUENCE [LARGE SCALE GENOMIC DNA]</scope>
    <source>
        <strain evidence="11">YNK0</strain>
        <tissue evidence="11">Leaf</tissue>
    </source>
</reference>
<dbReference type="InterPro" id="IPR004648">
    <property type="entry name" value="Oligpept_transpt"/>
</dbReference>
<keyword evidence="4 10" id="KW-0812">Transmembrane</keyword>
<keyword evidence="12" id="KW-1185">Reference proteome</keyword>
<feature type="transmembrane region" description="Helical" evidence="10">
    <location>
        <begin position="256"/>
        <end position="282"/>
    </location>
</feature>
<feature type="transmembrane region" description="Helical" evidence="10">
    <location>
        <begin position="137"/>
        <end position="163"/>
    </location>
</feature>
<feature type="transmembrane region" description="Helical" evidence="10">
    <location>
        <begin position="1499"/>
        <end position="1518"/>
    </location>
</feature>
<comment type="caution">
    <text evidence="11">The sequence shown here is derived from an EMBL/GenBank/DDBJ whole genome shotgun (WGS) entry which is preliminary data.</text>
</comment>
<organism evidence="11 12">
    <name type="scientific">Tetracentron sinense</name>
    <name type="common">Spur-leaf</name>
    <dbReference type="NCBI Taxonomy" id="13715"/>
    <lineage>
        <taxon>Eukaryota</taxon>
        <taxon>Viridiplantae</taxon>
        <taxon>Streptophyta</taxon>
        <taxon>Embryophyta</taxon>
        <taxon>Tracheophyta</taxon>
        <taxon>Spermatophyta</taxon>
        <taxon>Magnoliopsida</taxon>
        <taxon>Trochodendrales</taxon>
        <taxon>Trochodendraceae</taxon>
        <taxon>Tetracentron</taxon>
    </lineage>
</organism>